<name>A0A3D8T7B3_9HELO</name>
<evidence type="ECO:0000256" key="1">
    <source>
        <dbReference type="SAM" id="Coils"/>
    </source>
</evidence>
<evidence type="ECO:0000313" key="3">
    <source>
        <dbReference type="EMBL" id="RDW94436.1"/>
    </source>
</evidence>
<evidence type="ECO:0000256" key="2">
    <source>
        <dbReference type="SAM" id="MobiDB-lite"/>
    </source>
</evidence>
<feature type="region of interest" description="Disordered" evidence="2">
    <location>
        <begin position="79"/>
        <end position="110"/>
    </location>
</feature>
<feature type="compositionally biased region" description="Basic and acidic residues" evidence="2">
    <location>
        <begin position="81"/>
        <end position="95"/>
    </location>
</feature>
<dbReference type="EMBL" id="PDLN01000001">
    <property type="protein sequence ID" value="RDW94436.1"/>
    <property type="molecule type" value="Genomic_DNA"/>
</dbReference>
<evidence type="ECO:0000313" key="4">
    <source>
        <dbReference type="Proteomes" id="UP000256328"/>
    </source>
</evidence>
<keyword evidence="4" id="KW-1185">Reference proteome</keyword>
<dbReference type="Proteomes" id="UP000256328">
    <property type="component" value="Unassembled WGS sequence"/>
</dbReference>
<dbReference type="AlphaFoldDB" id="A0A3D8T7B3"/>
<gene>
    <name evidence="3" type="ORF">BP5796_00199</name>
</gene>
<accession>A0A3D8T7B3</accession>
<comment type="caution">
    <text evidence="3">The sequence shown here is derived from an EMBL/GenBank/DDBJ whole genome shotgun (WGS) entry which is preliminary data.</text>
</comment>
<organism evidence="3 4">
    <name type="scientific">Coleophoma crateriformis</name>
    <dbReference type="NCBI Taxonomy" id="565419"/>
    <lineage>
        <taxon>Eukaryota</taxon>
        <taxon>Fungi</taxon>
        <taxon>Dikarya</taxon>
        <taxon>Ascomycota</taxon>
        <taxon>Pezizomycotina</taxon>
        <taxon>Leotiomycetes</taxon>
        <taxon>Helotiales</taxon>
        <taxon>Dermateaceae</taxon>
        <taxon>Coleophoma</taxon>
    </lineage>
</organism>
<proteinExistence type="predicted"/>
<protein>
    <submittedName>
        <fullName evidence="3">Uncharacterized protein</fullName>
    </submittedName>
</protein>
<feature type="region of interest" description="Disordered" evidence="2">
    <location>
        <begin position="117"/>
        <end position="136"/>
    </location>
</feature>
<sequence length="279" mass="31172">MNSSQFKDDFDDLWAVTGPRIITLKKQGPEFHGIKNAIDAEFKFGENKYTARRPQMAGWSLIDYYALCLQLLVFEPDNNSPEEHDPRRVSRESGHQVRGGPPDDDELVNEGNTLEDTLIGSLGEPSGTNTGNEGGISPLVEEELVNDTAYRFKNGNGGNLDTIRVATNKEIKKLVKKLSIDTKLSNEQESKILACQKVIGLNTMISKYKKRDRTENRLAMINDSSRLSKMYILFGTTLASNIELDKAIADFRSELDAWNEQIAAHEEENLGTTPPPIPD</sequence>
<keyword evidence="1" id="KW-0175">Coiled coil</keyword>
<reference evidence="3 4" key="1">
    <citation type="journal article" date="2018" name="IMA Fungus">
        <title>IMA Genome-F 9: Draft genome sequence of Annulohypoxylon stygium, Aspergillus mulundensis, Berkeleyomyces basicola (syn. Thielaviopsis basicola), Ceratocystis smalleyi, two Cercospora beticola strains, Coleophoma cylindrospora, Fusarium fracticaudum, Phialophora cf. hyalina, and Morchella septimelata.</title>
        <authorList>
            <person name="Wingfield B.D."/>
            <person name="Bills G.F."/>
            <person name="Dong Y."/>
            <person name="Huang W."/>
            <person name="Nel W.J."/>
            <person name="Swalarsk-Parry B.S."/>
            <person name="Vaghefi N."/>
            <person name="Wilken P.M."/>
            <person name="An Z."/>
            <person name="de Beer Z.W."/>
            <person name="De Vos L."/>
            <person name="Chen L."/>
            <person name="Duong T.A."/>
            <person name="Gao Y."/>
            <person name="Hammerbacher A."/>
            <person name="Kikkert J.R."/>
            <person name="Li Y."/>
            <person name="Li H."/>
            <person name="Li K."/>
            <person name="Li Q."/>
            <person name="Liu X."/>
            <person name="Ma X."/>
            <person name="Naidoo K."/>
            <person name="Pethybridge S.J."/>
            <person name="Sun J."/>
            <person name="Steenkamp E.T."/>
            <person name="van der Nest M.A."/>
            <person name="van Wyk S."/>
            <person name="Wingfield M.J."/>
            <person name="Xiong C."/>
            <person name="Yue Q."/>
            <person name="Zhang X."/>
        </authorList>
    </citation>
    <scope>NUCLEOTIDE SEQUENCE [LARGE SCALE GENOMIC DNA]</scope>
    <source>
        <strain evidence="3 4">BP5796</strain>
    </source>
</reference>
<feature type="coiled-coil region" evidence="1">
    <location>
        <begin position="241"/>
        <end position="268"/>
    </location>
</feature>